<feature type="region of interest" description="Disordered" evidence="1">
    <location>
        <begin position="25"/>
        <end position="57"/>
    </location>
</feature>
<evidence type="ECO:0000313" key="3">
    <source>
        <dbReference type="Proteomes" id="UP000242814"/>
    </source>
</evidence>
<gene>
    <name evidence="2" type="ORF">ACO22_02042</name>
</gene>
<dbReference type="AlphaFoldDB" id="A0A1D2JJU8"/>
<feature type="compositionally biased region" description="Low complexity" evidence="1">
    <location>
        <begin position="25"/>
        <end position="36"/>
    </location>
</feature>
<proteinExistence type="predicted"/>
<accession>A0A1D2JJU8</accession>
<feature type="compositionally biased region" description="Basic residues" evidence="1">
    <location>
        <begin position="46"/>
        <end position="57"/>
    </location>
</feature>
<name>A0A1D2JJU8_PARBR</name>
<evidence type="ECO:0000256" key="1">
    <source>
        <dbReference type="SAM" id="MobiDB-lite"/>
    </source>
</evidence>
<dbReference type="EMBL" id="LZYO01000057">
    <property type="protein sequence ID" value="ODH39109.1"/>
    <property type="molecule type" value="Genomic_DNA"/>
</dbReference>
<sequence>MADSELAPKFAPFFGMAGIASAVSSTISSSATTIDPPSSPQTTDKHSRKPALTKSQR</sequence>
<organism evidence="2 3">
    <name type="scientific">Paracoccidioides brasiliensis</name>
    <dbReference type="NCBI Taxonomy" id="121759"/>
    <lineage>
        <taxon>Eukaryota</taxon>
        <taxon>Fungi</taxon>
        <taxon>Dikarya</taxon>
        <taxon>Ascomycota</taxon>
        <taxon>Pezizomycotina</taxon>
        <taxon>Eurotiomycetes</taxon>
        <taxon>Eurotiomycetidae</taxon>
        <taxon>Onygenales</taxon>
        <taxon>Ajellomycetaceae</taxon>
        <taxon>Paracoccidioides</taxon>
    </lineage>
</organism>
<comment type="caution">
    <text evidence="2">The sequence shown here is derived from an EMBL/GenBank/DDBJ whole genome shotgun (WGS) entry which is preliminary data.</text>
</comment>
<reference evidence="2 3" key="1">
    <citation type="submission" date="2016-06" db="EMBL/GenBank/DDBJ databases">
        <authorList>
            <person name="Kjaerup R.B."/>
            <person name="Dalgaard T.S."/>
            <person name="Juul-Madsen H.R."/>
        </authorList>
    </citation>
    <scope>NUCLEOTIDE SEQUENCE [LARGE SCALE GENOMIC DNA]</scope>
    <source>
        <strain evidence="2 3">Pb300</strain>
    </source>
</reference>
<protein>
    <submittedName>
        <fullName evidence="2">Uncharacterized protein</fullName>
    </submittedName>
</protein>
<dbReference type="Proteomes" id="UP000242814">
    <property type="component" value="Unassembled WGS sequence"/>
</dbReference>
<evidence type="ECO:0000313" key="2">
    <source>
        <dbReference type="EMBL" id="ODH39109.1"/>
    </source>
</evidence>